<proteinExistence type="inferred from homology"/>
<evidence type="ECO:0000256" key="7">
    <source>
        <dbReference type="PIRSR" id="PIRSR005536-2"/>
    </source>
</evidence>
<feature type="binding site" evidence="7">
    <location>
        <position position="417"/>
    </location>
    <ligand>
        <name>substrate</name>
    </ligand>
</feature>
<feature type="active site" description="Proton donor" evidence="6">
    <location>
        <position position="522"/>
    </location>
</feature>
<dbReference type="EC" id="3.2.1.22" evidence="2 5"/>
<dbReference type="InterPro" id="IPR013785">
    <property type="entry name" value="Aldolase_TIM"/>
</dbReference>
<dbReference type="PANTHER" id="PTHR43053:SF3">
    <property type="entry name" value="ALPHA-GALACTOSIDASE C-RELATED"/>
    <property type="match status" value="1"/>
</dbReference>
<dbReference type="PANTHER" id="PTHR43053">
    <property type="entry name" value="GLYCOSIDASE FAMILY 31"/>
    <property type="match status" value="1"/>
</dbReference>
<dbReference type="AlphaFoldDB" id="A0A2U8E6A7"/>
<feature type="domain" description="Glycosyl hydrolase family 36 N-terminal" evidence="9">
    <location>
        <begin position="57"/>
        <end position="257"/>
    </location>
</feature>
<evidence type="ECO:0000259" key="8">
    <source>
        <dbReference type="Pfam" id="PF16874"/>
    </source>
</evidence>
<dbReference type="GO" id="GO:0016052">
    <property type="term" value="P:carbohydrate catabolic process"/>
    <property type="evidence" value="ECO:0007669"/>
    <property type="project" value="InterPro"/>
</dbReference>
<evidence type="ECO:0000313" key="11">
    <source>
        <dbReference type="Proteomes" id="UP000244896"/>
    </source>
</evidence>
<dbReference type="Gene3D" id="3.20.20.70">
    <property type="entry name" value="Aldolase class I"/>
    <property type="match status" value="1"/>
</dbReference>
<dbReference type="Pfam" id="PF16875">
    <property type="entry name" value="Glyco_hydro_36N"/>
    <property type="match status" value="1"/>
</dbReference>
<keyword evidence="11" id="KW-1185">Reference proteome</keyword>
<dbReference type="InterPro" id="IPR002252">
    <property type="entry name" value="Glyco_hydro_36"/>
</dbReference>
<evidence type="ECO:0000256" key="1">
    <source>
        <dbReference type="ARBA" id="ARBA00001255"/>
    </source>
</evidence>
<dbReference type="InterPro" id="IPR013780">
    <property type="entry name" value="Glyco_hydro_b"/>
</dbReference>
<dbReference type="Gene3D" id="2.60.40.1180">
    <property type="entry name" value="Golgi alpha-mannosidase II"/>
    <property type="match status" value="1"/>
</dbReference>
<feature type="binding site" evidence="7">
    <location>
        <position position="522"/>
    </location>
    <ligand>
        <name>substrate</name>
    </ligand>
</feature>
<dbReference type="PIRSF" id="PIRSF005536">
    <property type="entry name" value="Agal"/>
    <property type="match status" value="1"/>
</dbReference>
<dbReference type="SUPFAM" id="SSF51445">
    <property type="entry name" value="(Trans)glycosidases"/>
    <property type="match status" value="1"/>
</dbReference>
<dbReference type="OrthoDB" id="9758822at2"/>
<dbReference type="Gene3D" id="2.70.98.60">
    <property type="entry name" value="alpha-galactosidase from lactobacil brevis"/>
    <property type="match status" value="1"/>
</dbReference>
<dbReference type="GO" id="GO:0004557">
    <property type="term" value="F:alpha-galactosidase activity"/>
    <property type="evidence" value="ECO:0007669"/>
    <property type="project" value="UniProtKB-UniRule"/>
</dbReference>
<dbReference type="KEGG" id="elut:CKA38_02950"/>
<gene>
    <name evidence="10" type="ORF">CKA38_02950</name>
</gene>
<accession>A0A2U8E6A7</accession>
<organism evidence="10 11">
    <name type="scientific">Ereboglobus luteus</name>
    <dbReference type="NCBI Taxonomy" id="1796921"/>
    <lineage>
        <taxon>Bacteria</taxon>
        <taxon>Pseudomonadati</taxon>
        <taxon>Verrucomicrobiota</taxon>
        <taxon>Opitutia</taxon>
        <taxon>Opitutales</taxon>
        <taxon>Opitutaceae</taxon>
        <taxon>Ereboglobus</taxon>
    </lineage>
</organism>
<evidence type="ECO:0000313" key="10">
    <source>
        <dbReference type="EMBL" id="AWI10469.1"/>
    </source>
</evidence>
<dbReference type="Proteomes" id="UP000244896">
    <property type="component" value="Chromosome"/>
</dbReference>
<dbReference type="FunFam" id="3.20.20.70:FF:000118">
    <property type="entry name" value="Alpha-galactosidase"/>
    <property type="match status" value="1"/>
</dbReference>
<dbReference type="InterPro" id="IPR031705">
    <property type="entry name" value="Glyco_hydro_36_C"/>
</dbReference>
<evidence type="ECO:0000256" key="4">
    <source>
        <dbReference type="ARBA" id="ARBA00023295"/>
    </source>
</evidence>
<name>A0A2U8E6A7_9BACT</name>
<evidence type="ECO:0000256" key="2">
    <source>
        <dbReference type="ARBA" id="ARBA00012755"/>
    </source>
</evidence>
<sequence length="710" mass="80600">MFLGACLPAQESAITVGPSGKSWSIQTRSAVYHLAVSGKGPVNVLYFGNRLQRMDKVKMQGQEVPVRGGNVFEMPMLEVVFADGVRDIELEYKDHEILSMDGYPVLKIVQRDKHYPLEVASYIRVLPEYDVIEKWVEAINTGSKDNIRVENMLSGSVFLPKDVYELTHYSGAWGHELVPHTTKLTQGIKTLQVKAFKSHGASSFMVRPEGETGMNDGRVWFGTLCYSGNWRVDFEKFFPGLVQIAGGINFWDQEINLRPGQTFATPKMLFGYTEQGANGATASMASYIREKTLPAPLREKIRPVLYNSWYATTFDINEDQQLALAKVAAELGVEMFVIDDGWFKGRKNANAGLGDWTVDKEKFPNGLSPMIEKINAMGLDFGIWIEPEMVNPDSDLYRAHPDWVFHFPNRELHRTKRPQCMLNLAREDVYQYLHKSIHDLLKNHNIKYVKWDANKTLSDPGFPSAPAGEQRAVRVRYVENLYRLVETLRSEFPDVWFENCSSGGGRLDLGMMARFDCTWPSDISDPVDRIFMHDSYLALFPANTMVSWVSEKDWHRRSLPLEYKFDVSMAGVLGIGCDIAKWSGGQRKIAREKIAQYKKIRNIVQQGDVSRLVSPHDENRNVLQYTDRTKRAALVFVYNLAEYPGNTVPDKQRSPLVRLCNLLPDATYRIKGVKGNFKGSYLMEIGMDFPVKGAYRSGIFEISMIELAAP</sequence>
<dbReference type="InterPro" id="IPR031704">
    <property type="entry name" value="Glyco_hydro_36_N"/>
</dbReference>
<dbReference type="InterPro" id="IPR038417">
    <property type="entry name" value="Alpga-gal_N_sf"/>
</dbReference>
<dbReference type="Pfam" id="PF02065">
    <property type="entry name" value="Melibiase"/>
    <property type="match status" value="1"/>
</dbReference>
<dbReference type="InterPro" id="IPR017853">
    <property type="entry name" value="GH"/>
</dbReference>
<dbReference type="PRINTS" id="PR00743">
    <property type="entry name" value="GLHYDRLASE36"/>
</dbReference>
<dbReference type="InterPro" id="IPR050985">
    <property type="entry name" value="Alpha-glycosidase_related"/>
</dbReference>
<comment type="similarity">
    <text evidence="5">Belongs to the glycosyl hydrolase.</text>
</comment>
<feature type="binding site" evidence="7">
    <location>
        <position position="500"/>
    </location>
    <ligand>
        <name>substrate</name>
    </ligand>
</feature>
<feature type="binding site" evidence="7">
    <location>
        <begin position="339"/>
        <end position="340"/>
    </location>
    <ligand>
        <name>substrate</name>
    </ligand>
</feature>
<evidence type="ECO:0000256" key="5">
    <source>
        <dbReference type="PIRNR" id="PIRNR005536"/>
    </source>
</evidence>
<evidence type="ECO:0000259" key="9">
    <source>
        <dbReference type="Pfam" id="PF16875"/>
    </source>
</evidence>
<keyword evidence="3 5" id="KW-0378">Hydrolase</keyword>
<feature type="binding site" evidence="7">
    <location>
        <position position="173"/>
    </location>
    <ligand>
        <name>substrate</name>
    </ligand>
</feature>
<reference evidence="10 11" key="1">
    <citation type="journal article" date="2018" name="Syst. Appl. Microbiol.">
        <title>Ereboglobus luteus gen. nov. sp. nov. from cockroach guts, and new insights into the oxygen relationship of the genera Opitutus and Didymococcus (Verrucomicrobia: Opitutaceae).</title>
        <authorList>
            <person name="Tegtmeier D."/>
            <person name="Belitz A."/>
            <person name="Radek R."/>
            <person name="Heimerl T."/>
            <person name="Brune A."/>
        </authorList>
    </citation>
    <scope>NUCLEOTIDE SEQUENCE [LARGE SCALE GENOMIC DNA]</scope>
    <source>
        <strain evidence="10 11">Ho45</strain>
    </source>
</reference>
<evidence type="ECO:0000256" key="6">
    <source>
        <dbReference type="PIRSR" id="PIRSR005536-1"/>
    </source>
</evidence>
<comment type="catalytic activity">
    <reaction evidence="1 5">
        <text>Hydrolysis of terminal, non-reducing alpha-D-galactose residues in alpha-D-galactosides, including galactose oligosaccharides, galactomannans and galactolipids.</text>
        <dbReference type="EC" id="3.2.1.22"/>
    </reaction>
</comment>
<dbReference type="Pfam" id="PF16874">
    <property type="entry name" value="Glyco_hydro_36C"/>
    <property type="match status" value="1"/>
</dbReference>
<dbReference type="CDD" id="cd14791">
    <property type="entry name" value="GH36"/>
    <property type="match status" value="1"/>
</dbReference>
<feature type="domain" description="Glycosyl hydrolase family 36 C-terminal" evidence="8">
    <location>
        <begin position="622"/>
        <end position="701"/>
    </location>
</feature>
<keyword evidence="4 5" id="KW-0326">Glycosidase</keyword>
<dbReference type="EMBL" id="CP023004">
    <property type="protein sequence ID" value="AWI10469.1"/>
    <property type="molecule type" value="Genomic_DNA"/>
</dbReference>
<feature type="binding site" evidence="7">
    <location>
        <begin position="450"/>
        <end position="454"/>
    </location>
    <ligand>
        <name>substrate</name>
    </ligand>
</feature>
<evidence type="ECO:0000256" key="3">
    <source>
        <dbReference type="ARBA" id="ARBA00022801"/>
    </source>
</evidence>
<protein>
    <recommendedName>
        <fullName evidence="2 5">Alpha-galactosidase</fullName>
        <ecNumber evidence="2 5">3.2.1.22</ecNumber>
    </recommendedName>
</protein>
<feature type="active site" description="Nucleophile" evidence="6">
    <location>
        <position position="452"/>
    </location>
</feature>